<evidence type="ECO:0000313" key="1">
    <source>
        <dbReference type="EMBL" id="MBL3611370.1"/>
    </source>
</evidence>
<reference evidence="1 2" key="1">
    <citation type="submission" date="2021-01" db="EMBL/GenBank/DDBJ databases">
        <title>Draft genomes of Rhodovulum sulfidophilum.</title>
        <authorList>
            <person name="Guzman M.S."/>
        </authorList>
    </citation>
    <scope>NUCLEOTIDE SEQUENCE [LARGE SCALE GENOMIC DNA]</scope>
    <source>
        <strain evidence="1 2">AB35</strain>
    </source>
</reference>
<organism evidence="1 2">
    <name type="scientific">Rhodovulum sulfidophilum</name>
    <name type="common">Rhodobacter sulfidophilus</name>
    <dbReference type="NCBI Taxonomy" id="35806"/>
    <lineage>
        <taxon>Bacteria</taxon>
        <taxon>Pseudomonadati</taxon>
        <taxon>Pseudomonadota</taxon>
        <taxon>Alphaproteobacteria</taxon>
        <taxon>Rhodobacterales</taxon>
        <taxon>Paracoccaceae</taxon>
        <taxon>Rhodovulum</taxon>
    </lineage>
</organism>
<keyword evidence="2" id="KW-1185">Reference proteome</keyword>
<gene>
    <name evidence="1" type="ORF">JMM60_21915</name>
</gene>
<protein>
    <submittedName>
        <fullName evidence="1">Uncharacterized protein</fullName>
    </submittedName>
</protein>
<comment type="caution">
    <text evidence="1">The sequence shown here is derived from an EMBL/GenBank/DDBJ whole genome shotgun (WGS) entry which is preliminary data.</text>
</comment>
<dbReference type="EMBL" id="JAESJJ010000089">
    <property type="protein sequence ID" value="MBL3611370.1"/>
    <property type="molecule type" value="Genomic_DNA"/>
</dbReference>
<dbReference type="Proteomes" id="UP000604473">
    <property type="component" value="Unassembled WGS sequence"/>
</dbReference>
<feature type="non-terminal residue" evidence="1">
    <location>
        <position position="57"/>
    </location>
</feature>
<accession>A0ABS1RZ45</accession>
<proteinExistence type="predicted"/>
<name>A0ABS1RZ45_RHOSU</name>
<sequence length="57" mass="6174">MEGSDLILNGEIILEGDVLPHEYCSFAETGCFSARMVREALARFDADVTLRVNSPGG</sequence>
<evidence type="ECO:0000313" key="2">
    <source>
        <dbReference type="Proteomes" id="UP000604473"/>
    </source>
</evidence>